<dbReference type="GO" id="GO:0042613">
    <property type="term" value="C:MHC class II protein complex"/>
    <property type="evidence" value="ECO:0007669"/>
    <property type="project" value="UniProtKB-KW"/>
</dbReference>
<evidence type="ECO:0000256" key="1">
    <source>
        <dbReference type="ARBA" id="ARBA00004479"/>
    </source>
</evidence>
<dbReference type="PROSITE" id="PS00290">
    <property type="entry name" value="IG_MHC"/>
    <property type="match status" value="1"/>
</dbReference>
<keyword evidence="6 13" id="KW-1133">Transmembrane helix</keyword>
<sequence length="257" mass="28148">MLMILHTSLMLGALALATTVGPCGGEDIVADHVASYGINVYQSYGPSGQYTHEFDGDEEFYVDLERKETVWRLPEFSKFTSFDPQGALRNIATAKYNLDIVIKRSNSTAATNEVPEVTVFSKSPVMLGQPNTLICLVDNIFPPVINISWLNNGHSVTEGVSETSFLSKSDHSFLKISYLTFLPSADEIYDCKVEHWGLDQPLLKHWEPQIPAPMSELTETVVCALGLFVGLVGIVLGTVFIIQGLRSGGASRHQGPL</sequence>
<dbReference type="Proteomes" id="UP000694414">
    <property type="component" value="Unplaced"/>
</dbReference>
<keyword evidence="5" id="KW-0391">Immunity</keyword>
<evidence type="ECO:0000256" key="13">
    <source>
        <dbReference type="SAM" id="Phobius"/>
    </source>
</evidence>
<protein>
    <recommendedName>
        <fullName evidence="15">Ig-like domain-containing protein</fullName>
    </recommendedName>
</protein>
<dbReference type="PROSITE" id="PS50835">
    <property type="entry name" value="IG_LIKE"/>
    <property type="match status" value="1"/>
</dbReference>
<keyword evidence="11" id="KW-0491">MHC II</keyword>
<feature type="transmembrane region" description="Helical" evidence="13">
    <location>
        <begin position="224"/>
        <end position="242"/>
    </location>
</feature>
<dbReference type="Pfam" id="PF00993">
    <property type="entry name" value="MHC_II_alpha"/>
    <property type="match status" value="1"/>
</dbReference>
<dbReference type="FunFam" id="3.10.320.10:FF:000002">
    <property type="entry name" value="HLA class II histocompatibility antigen, DR alpha chain"/>
    <property type="match status" value="1"/>
</dbReference>
<reference evidence="16" key="2">
    <citation type="submission" date="2025-09" db="UniProtKB">
        <authorList>
            <consortium name="Ensembl"/>
        </authorList>
    </citation>
    <scope>IDENTIFICATION</scope>
</reference>
<dbReference type="Ensembl" id="ENSPSMT00000013681.1">
    <property type="protein sequence ID" value="ENSPSMP00000011733.1"/>
    <property type="gene ID" value="ENSPSMG00000008349.1"/>
</dbReference>
<dbReference type="Gene3D" id="2.60.40.10">
    <property type="entry name" value="Immunoglobulins"/>
    <property type="match status" value="1"/>
</dbReference>
<dbReference type="InterPro" id="IPR007110">
    <property type="entry name" value="Ig-like_dom"/>
</dbReference>
<keyword evidence="17" id="KW-1185">Reference proteome</keyword>
<keyword evidence="8 13" id="KW-0472">Membrane</keyword>
<dbReference type="SMART" id="SM00920">
    <property type="entry name" value="MHC_II_alpha"/>
    <property type="match status" value="1"/>
</dbReference>
<dbReference type="SUPFAM" id="SSF54452">
    <property type="entry name" value="MHC antigen-recognition domain"/>
    <property type="match status" value="1"/>
</dbReference>
<dbReference type="GO" id="GO:0002250">
    <property type="term" value="P:adaptive immune response"/>
    <property type="evidence" value="ECO:0007669"/>
    <property type="project" value="UniProtKB-KW"/>
</dbReference>
<dbReference type="PANTHER" id="PTHR19944">
    <property type="entry name" value="MHC CLASS II-RELATED"/>
    <property type="match status" value="1"/>
</dbReference>
<name>A0A8C8Z9L5_PROSS</name>
<dbReference type="AlphaFoldDB" id="A0A8C8Z9L5"/>
<dbReference type="Gene3D" id="3.10.320.10">
    <property type="entry name" value="Class II Histocompatibility Antigen, M Beta Chain, Chain B, domain 1"/>
    <property type="match status" value="1"/>
</dbReference>
<keyword evidence="3 13" id="KW-0812">Transmembrane</keyword>
<dbReference type="InterPro" id="IPR013783">
    <property type="entry name" value="Ig-like_fold"/>
</dbReference>
<evidence type="ECO:0000259" key="15">
    <source>
        <dbReference type="PROSITE" id="PS50835"/>
    </source>
</evidence>
<keyword evidence="9" id="KW-1015">Disulfide bond</keyword>
<dbReference type="GO" id="GO:0002504">
    <property type="term" value="P:antigen processing and presentation of peptide or polysaccharide antigen via MHC class II"/>
    <property type="evidence" value="ECO:0007669"/>
    <property type="project" value="UniProtKB-KW"/>
</dbReference>
<comment type="similarity">
    <text evidence="2 12">Belongs to the MHC class II family.</text>
</comment>
<evidence type="ECO:0000256" key="9">
    <source>
        <dbReference type="ARBA" id="ARBA00023157"/>
    </source>
</evidence>
<organism evidence="16 17">
    <name type="scientific">Prolemur simus</name>
    <name type="common">Greater bamboo lemur</name>
    <name type="synonym">Hapalemur simus</name>
    <dbReference type="NCBI Taxonomy" id="1328070"/>
    <lineage>
        <taxon>Eukaryota</taxon>
        <taxon>Metazoa</taxon>
        <taxon>Chordata</taxon>
        <taxon>Craniata</taxon>
        <taxon>Vertebrata</taxon>
        <taxon>Euteleostomi</taxon>
        <taxon>Mammalia</taxon>
        <taxon>Eutheria</taxon>
        <taxon>Euarchontoglires</taxon>
        <taxon>Primates</taxon>
        <taxon>Strepsirrhini</taxon>
        <taxon>Lemuriformes</taxon>
        <taxon>Lemuridae</taxon>
        <taxon>Prolemur</taxon>
    </lineage>
</organism>
<evidence type="ECO:0000256" key="5">
    <source>
        <dbReference type="ARBA" id="ARBA00022859"/>
    </source>
</evidence>
<reference evidence="16" key="1">
    <citation type="submission" date="2025-08" db="UniProtKB">
        <authorList>
            <consortium name="Ensembl"/>
        </authorList>
    </citation>
    <scope>IDENTIFICATION</scope>
</reference>
<dbReference type="InterPro" id="IPR001003">
    <property type="entry name" value="MHC_II_a_N"/>
</dbReference>
<dbReference type="SMART" id="SM00407">
    <property type="entry name" value="IGc1"/>
    <property type="match status" value="1"/>
</dbReference>
<feature type="chain" id="PRO_5034822224" description="Ig-like domain-containing protein" evidence="14">
    <location>
        <begin position="26"/>
        <end position="257"/>
    </location>
</feature>
<keyword evidence="10" id="KW-0325">Glycoprotein</keyword>
<evidence type="ECO:0000313" key="17">
    <source>
        <dbReference type="Proteomes" id="UP000694414"/>
    </source>
</evidence>
<dbReference type="InterPro" id="IPR050160">
    <property type="entry name" value="MHC/Immunoglobulin"/>
</dbReference>
<evidence type="ECO:0000313" key="16">
    <source>
        <dbReference type="Ensembl" id="ENSPSMP00000011733.1"/>
    </source>
</evidence>
<keyword evidence="4 14" id="KW-0732">Signal</keyword>
<evidence type="ECO:0000256" key="2">
    <source>
        <dbReference type="ARBA" id="ARBA00007394"/>
    </source>
</evidence>
<evidence type="ECO:0000256" key="11">
    <source>
        <dbReference type="ARBA" id="ARBA00023182"/>
    </source>
</evidence>
<evidence type="ECO:0000256" key="4">
    <source>
        <dbReference type="ARBA" id="ARBA00022729"/>
    </source>
</evidence>
<accession>A0A8C8Z9L5</accession>
<dbReference type="CDD" id="cd21008">
    <property type="entry name" value="IgC1_MHC_II_alpha_HLA-DQ"/>
    <property type="match status" value="1"/>
</dbReference>
<dbReference type="InterPro" id="IPR036179">
    <property type="entry name" value="Ig-like_dom_sf"/>
</dbReference>
<feature type="signal peptide" evidence="14">
    <location>
        <begin position="1"/>
        <end position="25"/>
    </location>
</feature>
<evidence type="ECO:0000256" key="10">
    <source>
        <dbReference type="ARBA" id="ARBA00023180"/>
    </source>
</evidence>
<dbReference type="InterPro" id="IPR011162">
    <property type="entry name" value="MHC_I/II-like_Ag-recog"/>
</dbReference>
<keyword evidence="7" id="KW-1064">Adaptive immunity</keyword>
<dbReference type="FunFam" id="2.60.40.10:FF:000280">
    <property type="entry name" value="HLA class II histocompatibility antigen, DR alpha chain"/>
    <property type="match status" value="1"/>
</dbReference>
<comment type="subcellular location">
    <subcellularLocation>
        <location evidence="1">Membrane</location>
        <topology evidence="1">Single-pass type I membrane protein</topology>
    </subcellularLocation>
</comment>
<proteinExistence type="inferred from homology"/>
<dbReference type="InterPro" id="IPR003006">
    <property type="entry name" value="Ig/MHC_CS"/>
</dbReference>
<evidence type="ECO:0000256" key="12">
    <source>
        <dbReference type="RuleBase" id="RU004238"/>
    </source>
</evidence>
<evidence type="ECO:0000256" key="14">
    <source>
        <dbReference type="SAM" id="SignalP"/>
    </source>
</evidence>
<dbReference type="Pfam" id="PF07654">
    <property type="entry name" value="C1-set"/>
    <property type="match status" value="1"/>
</dbReference>
<evidence type="ECO:0000256" key="8">
    <source>
        <dbReference type="ARBA" id="ARBA00023136"/>
    </source>
</evidence>
<evidence type="ECO:0000256" key="6">
    <source>
        <dbReference type="ARBA" id="ARBA00022989"/>
    </source>
</evidence>
<dbReference type="GeneTree" id="ENSGT00940000162892"/>
<dbReference type="InterPro" id="IPR014745">
    <property type="entry name" value="MHC_II_a/b_N"/>
</dbReference>
<dbReference type="PANTHER" id="PTHR19944:SF59">
    <property type="entry name" value="HLA CLASS II HISTOCOMPATIBILITY ANTIGEN, DQ ALPHA 1 CHAIN"/>
    <property type="match status" value="1"/>
</dbReference>
<dbReference type="SUPFAM" id="SSF48726">
    <property type="entry name" value="Immunoglobulin"/>
    <property type="match status" value="1"/>
</dbReference>
<feature type="domain" description="Ig-like" evidence="15">
    <location>
        <begin position="115"/>
        <end position="195"/>
    </location>
</feature>
<dbReference type="InterPro" id="IPR003597">
    <property type="entry name" value="Ig_C1-set"/>
</dbReference>
<evidence type="ECO:0000256" key="3">
    <source>
        <dbReference type="ARBA" id="ARBA00022692"/>
    </source>
</evidence>
<evidence type="ECO:0000256" key="7">
    <source>
        <dbReference type="ARBA" id="ARBA00023130"/>
    </source>
</evidence>